<evidence type="ECO:0000313" key="3">
    <source>
        <dbReference type="Proteomes" id="UP001358586"/>
    </source>
</evidence>
<evidence type="ECO:0000256" key="1">
    <source>
        <dbReference type="SAM" id="MobiDB-lite"/>
    </source>
</evidence>
<protein>
    <submittedName>
        <fullName evidence="2">Uncharacterized protein</fullName>
    </submittedName>
</protein>
<dbReference type="EMBL" id="JARKNE010000008">
    <property type="protein sequence ID" value="KAK5811851.1"/>
    <property type="molecule type" value="Genomic_DNA"/>
</dbReference>
<sequence length="88" mass="9645">MNLERIGVKLVKVAEITSEEQCNSLAIVVYTRPLQVDSLTKIAADDAGAKPGTKEQSVDRAKPKEKKKLPELIKNSILVAFTKPNLIT</sequence>
<evidence type="ECO:0000313" key="2">
    <source>
        <dbReference type="EMBL" id="KAK5811851.1"/>
    </source>
</evidence>
<gene>
    <name evidence="2" type="ORF">PVK06_027230</name>
</gene>
<accession>A0ABR0NZQ6</accession>
<feature type="region of interest" description="Disordered" evidence="1">
    <location>
        <begin position="45"/>
        <end position="66"/>
    </location>
</feature>
<organism evidence="2 3">
    <name type="scientific">Gossypium arboreum</name>
    <name type="common">Tree cotton</name>
    <name type="synonym">Gossypium nanking</name>
    <dbReference type="NCBI Taxonomy" id="29729"/>
    <lineage>
        <taxon>Eukaryota</taxon>
        <taxon>Viridiplantae</taxon>
        <taxon>Streptophyta</taxon>
        <taxon>Embryophyta</taxon>
        <taxon>Tracheophyta</taxon>
        <taxon>Spermatophyta</taxon>
        <taxon>Magnoliopsida</taxon>
        <taxon>eudicotyledons</taxon>
        <taxon>Gunneridae</taxon>
        <taxon>Pentapetalae</taxon>
        <taxon>rosids</taxon>
        <taxon>malvids</taxon>
        <taxon>Malvales</taxon>
        <taxon>Malvaceae</taxon>
        <taxon>Malvoideae</taxon>
        <taxon>Gossypium</taxon>
    </lineage>
</organism>
<dbReference type="Proteomes" id="UP001358586">
    <property type="component" value="Chromosome 8"/>
</dbReference>
<name>A0ABR0NZQ6_GOSAR</name>
<reference evidence="2 3" key="1">
    <citation type="submission" date="2023-03" db="EMBL/GenBank/DDBJ databases">
        <title>WGS of Gossypium arboreum.</title>
        <authorList>
            <person name="Yu D."/>
        </authorList>
    </citation>
    <scope>NUCLEOTIDE SEQUENCE [LARGE SCALE GENOMIC DNA]</scope>
    <source>
        <tissue evidence="2">Leaf</tissue>
    </source>
</reference>
<proteinExistence type="predicted"/>
<feature type="compositionally biased region" description="Basic and acidic residues" evidence="1">
    <location>
        <begin position="45"/>
        <end position="62"/>
    </location>
</feature>
<comment type="caution">
    <text evidence="2">The sequence shown here is derived from an EMBL/GenBank/DDBJ whole genome shotgun (WGS) entry which is preliminary data.</text>
</comment>
<keyword evidence="3" id="KW-1185">Reference proteome</keyword>